<gene>
    <name evidence="1" type="ORF">BJP36_23130</name>
</gene>
<evidence type="ECO:0000313" key="1">
    <source>
        <dbReference type="EMBL" id="AOY84842.2"/>
    </source>
</evidence>
<dbReference type="EMBL" id="CP017708">
    <property type="protein sequence ID" value="AOY84842.2"/>
    <property type="molecule type" value="Genomic_DNA"/>
</dbReference>
<dbReference type="AlphaFoldDB" id="A0A1D9GB15"/>
<name>A0A1D9GB15_MOOP1</name>
<dbReference type="SUPFAM" id="SSF143847">
    <property type="entry name" value="XisI-like"/>
    <property type="match status" value="1"/>
</dbReference>
<reference evidence="1" key="2">
    <citation type="submission" date="2022-10" db="EMBL/GenBank/DDBJ databases">
        <authorList>
            <person name="Ngo T.-E."/>
        </authorList>
    </citation>
    <scope>NUCLEOTIDE SEQUENCE</scope>
    <source>
        <strain evidence="1">JHB</strain>
    </source>
</reference>
<proteinExistence type="predicted"/>
<organism evidence="1">
    <name type="scientific">Moorena producens (strain JHB)</name>
    <dbReference type="NCBI Taxonomy" id="1454205"/>
    <lineage>
        <taxon>Bacteria</taxon>
        <taxon>Bacillati</taxon>
        <taxon>Cyanobacteriota</taxon>
        <taxon>Cyanophyceae</taxon>
        <taxon>Coleofasciculales</taxon>
        <taxon>Coleofasciculaceae</taxon>
        <taxon>Moorena</taxon>
    </lineage>
</organism>
<dbReference type="CDD" id="cd16382">
    <property type="entry name" value="XisI-like"/>
    <property type="match status" value="1"/>
</dbReference>
<reference evidence="1" key="1">
    <citation type="journal article" date="2017" name="Proc. Natl. Acad. Sci. U.S.A.">
        <title>Comparative genomics uncovers the prolific and distinctive metabolic potential of the cyanobacterial genus Moorea.</title>
        <authorList>
            <person name="Leao T."/>
            <person name="Castelao G."/>
            <person name="Korobeynikov A."/>
            <person name="Monroe E.A."/>
            <person name="Podell S."/>
            <person name="Glukhov E."/>
            <person name="Allen E.E."/>
            <person name="Gerwick W.H."/>
            <person name="Gerwick L."/>
        </authorList>
    </citation>
    <scope>NUCLEOTIDE SEQUENCE</scope>
    <source>
        <strain evidence="1">JHB</strain>
    </source>
</reference>
<dbReference type="Gene3D" id="3.30.310.110">
    <property type="entry name" value="XisI-like"/>
    <property type="match status" value="1"/>
</dbReference>
<sequence length="128" mass="14814">MFPIPDSRFPIPDSLFPSKMAINNYSDIIQTIIREQAELHQSGYVPIEIILDLERHHYLLLQVGWIKGHWVYGSILHLDIIDSKIYIQQNNTEQVIAQRLVELGVPKTDIVIGFHSPFKRQFTDYAVG</sequence>
<dbReference type="Proteomes" id="UP000176944">
    <property type="component" value="Chromosome"/>
</dbReference>
<accession>A0A1D9GB15</accession>
<dbReference type="InterPro" id="IPR035943">
    <property type="entry name" value="XisI-like_sf"/>
</dbReference>
<dbReference type="Pfam" id="PF08869">
    <property type="entry name" value="XisI"/>
    <property type="match status" value="1"/>
</dbReference>
<dbReference type="InterPro" id="IPR014968">
    <property type="entry name" value="XisI"/>
</dbReference>
<protein>
    <submittedName>
        <fullName evidence="1">XisI protein</fullName>
    </submittedName>
</protein>